<comment type="caution">
    <text evidence="11">The sequence shown here is derived from an EMBL/GenBank/DDBJ whole genome shotgun (WGS) entry which is preliminary data.</text>
</comment>
<dbReference type="GO" id="GO:0006265">
    <property type="term" value="P:DNA topological change"/>
    <property type="evidence" value="ECO:0007669"/>
    <property type="project" value="UniProtKB-UniRule"/>
</dbReference>
<dbReference type="AlphaFoldDB" id="A0A9Q1CBP2"/>
<dbReference type="InterPro" id="IPR018521">
    <property type="entry name" value="TopoIB_AS"/>
</dbReference>
<dbReference type="CDD" id="cd00659">
    <property type="entry name" value="Topo_IB_C"/>
    <property type="match status" value="1"/>
</dbReference>
<gene>
    <name evidence="11" type="ORF">HOLleu_12501</name>
</gene>
<dbReference type="GO" id="GO:0003917">
    <property type="term" value="F:DNA topoisomerase type I (single strand cut, ATP-independent) activity"/>
    <property type="evidence" value="ECO:0007669"/>
    <property type="project" value="UniProtKB-UniRule"/>
</dbReference>
<dbReference type="EC" id="5.6.2.1" evidence="7"/>
<evidence type="ECO:0000256" key="5">
    <source>
        <dbReference type="ARBA" id="ARBA00023235"/>
    </source>
</evidence>
<dbReference type="InterPro" id="IPR001631">
    <property type="entry name" value="TopoI"/>
</dbReference>
<dbReference type="Pfam" id="PF14370">
    <property type="entry name" value="Topo_C_assoc"/>
    <property type="match status" value="1"/>
</dbReference>
<feature type="compositionally biased region" description="Basic and acidic residues" evidence="9">
    <location>
        <begin position="254"/>
        <end position="332"/>
    </location>
</feature>
<keyword evidence="4 6" id="KW-0238">DNA-binding</keyword>
<dbReference type="PANTHER" id="PTHR10290:SF3">
    <property type="entry name" value="DNA TOPOISOMERASE 1"/>
    <property type="match status" value="1"/>
</dbReference>
<keyword evidence="3 6" id="KW-0799">Topoisomerase</keyword>
<evidence type="ECO:0000259" key="10">
    <source>
        <dbReference type="SMART" id="SM00435"/>
    </source>
</evidence>
<dbReference type="Gene3D" id="1.10.132.10">
    <property type="match status" value="1"/>
</dbReference>
<dbReference type="SUPFAM" id="SSF56349">
    <property type="entry name" value="DNA breaking-rejoining enzymes"/>
    <property type="match status" value="1"/>
</dbReference>
<dbReference type="OrthoDB" id="47179at2759"/>
<dbReference type="GO" id="GO:0005694">
    <property type="term" value="C:chromosome"/>
    <property type="evidence" value="ECO:0007669"/>
    <property type="project" value="InterPro"/>
</dbReference>
<dbReference type="PROSITE" id="PS00176">
    <property type="entry name" value="TOPO_IB_1"/>
    <property type="match status" value="1"/>
</dbReference>
<feature type="compositionally biased region" description="Basic residues" evidence="9">
    <location>
        <begin position="441"/>
        <end position="454"/>
    </location>
</feature>
<dbReference type="Gene3D" id="1.10.10.41">
    <property type="entry name" value="Yeast DNA topoisomerase - domain 1"/>
    <property type="match status" value="1"/>
</dbReference>
<dbReference type="PROSITE" id="PS52038">
    <property type="entry name" value="TOPO_IB_2"/>
    <property type="match status" value="1"/>
</dbReference>
<feature type="compositionally biased region" description="Low complexity" evidence="9">
    <location>
        <begin position="343"/>
        <end position="354"/>
    </location>
</feature>
<keyword evidence="5 6" id="KW-0413">Isomerase</keyword>
<evidence type="ECO:0000256" key="1">
    <source>
        <dbReference type="ARBA" id="ARBA00000213"/>
    </source>
</evidence>
<dbReference type="Pfam" id="PF02919">
    <property type="entry name" value="Topoisom_I_N"/>
    <property type="match status" value="1"/>
</dbReference>
<feature type="coiled-coil region" evidence="8">
    <location>
        <begin position="922"/>
        <end position="989"/>
    </location>
</feature>
<dbReference type="GO" id="GO:0007059">
    <property type="term" value="P:chromosome segregation"/>
    <property type="evidence" value="ECO:0007669"/>
    <property type="project" value="TreeGrafter"/>
</dbReference>
<dbReference type="InterPro" id="IPR036202">
    <property type="entry name" value="TopoI_DNA-bd_euk_N_sf"/>
</dbReference>
<dbReference type="InterPro" id="IPR048045">
    <property type="entry name" value="Topoisomer_I_DNA-bd"/>
</dbReference>
<comment type="similarity">
    <text evidence="2 6 7">Belongs to the type IB topoisomerase family.</text>
</comment>
<reference evidence="11" key="1">
    <citation type="submission" date="2021-10" db="EMBL/GenBank/DDBJ databases">
        <title>Tropical sea cucumber genome reveals ecological adaptation and Cuvierian tubules defense mechanism.</title>
        <authorList>
            <person name="Chen T."/>
        </authorList>
    </citation>
    <scope>NUCLEOTIDE SEQUENCE</scope>
    <source>
        <strain evidence="11">Nanhai2018</strain>
        <tissue evidence="11">Muscle</tissue>
    </source>
</reference>
<evidence type="ECO:0000313" key="11">
    <source>
        <dbReference type="EMBL" id="KAJ8041629.1"/>
    </source>
</evidence>
<evidence type="ECO:0000256" key="3">
    <source>
        <dbReference type="ARBA" id="ARBA00023029"/>
    </source>
</evidence>
<dbReference type="Pfam" id="PF01028">
    <property type="entry name" value="Topoisom_I"/>
    <property type="match status" value="1"/>
</dbReference>
<comment type="catalytic activity">
    <reaction evidence="1 6 7">
        <text>ATP-independent breakage of single-stranded DNA, followed by passage and rejoining.</text>
        <dbReference type="EC" id="5.6.2.1"/>
    </reaction>
</comment>
<dbReference type="Gene3D" id="2.170.11.10">
    <property type="entry name" value="DNA Topoisomerase I, domain 2"/>
    <property type="match status" value="1"/>
</dbReference>
<dbReference type="InterPro" id="IPR013500">
    <property type="entry name" value="TopoI_cat_euk"/>
</dbReference>
<organism evidence="11 12">
    <name type="scientific">Holothuria leucospilota</name>
    <name type="common">Black long sea cucumber</name>
    <name type="synonym">Mertensiothuria leucospilota</name>
    <dbReference type="NCBI Taxonomy" id="206669"/>
    <lineage>
        <taxon>Eukaryota</taxon>
        <taxon>Metazoa</taxon>
        <taxon>Echinodermata</taxon>
        <taxon>Eleutherozoa</taxon>
        <taxon>Echinozoa</taxon>
        <taxon>Holothuroidea</taxon>
        <taxon>Aspidochirotacea</taxon>
        <taxon>Aspidochirotida</taxon>
        <taxon>Holothuriidae</taxon>
        <taxon>Holothuria</taxon>
    </lineage>
</organism>
<dbReference type="InterPro" id="IPR013030">
    <property type="entry name" value="DNA_topo_DNA_db_N_dom2"/>
</dbReference>
<proteinExistence type="inferred from homology"/>
<feature type="compositionally biased region" description="Polar residues" evidence="9">
    <location>
        <begin position="1"/>
        <end position="19"/>
    </location>
</feature>
<dbReference type="FunFam" id="3.90.15.10:FF:000001">
    <property type="entry name" value="DNA topoisomerase I"/>
    <property type="match status" value="1"/>
</dbReference>
<feature type="domain" description="DNA topoisomerase I eukaryotic-type" evidence="10">
    <location>
        <begin position="635"/>
        <end position="1015"/>
    </location>
</feature>
<dbReference type="SMART" id="SM00435">
    <property type="entry name" value="TOPEUc"/>
    <property type="match status" value="1"/>
</dbReference>
<comment type="function">
    <text evidence="7">Releases the supercoiling and torsional tension of DNA introduced during the DNA replication and transcription by transiently cleaving and rejoining one strand of the DNA duplex. Introduces a single-strand break via transesterification at the specific target site 5'-[CT]CCTTp site in duplex DNA. The scissile phosphodiester is attacked by the catalytic tyrosine of the enzyme, resulting in the formation of a DNA-(3'-phosphotyrosyl)-enzyme intermediate and the expulsion of a 5'-OH DNA strand. The free DNA strand then undergoes passage around the unbroken strand thus removing DNA supercoils. Finally, in the religation step, the DNA 5'-OH attacks the covalent intermediate to expel the active-site tyrosine and restore the DNA phosphodiester backbone.</text>
</comment>
<feature type="compositionally biased region" description="Basic and acidic residues" evidence="9">
    <location>
        <begin position="64"/>
        <end position="77"/>
    </location>
</feature>
<dbReference type="Proteomes" id="UP001152320">
    <property type="component" value="Chromosome 5"/>
</dbReference>
<sequence>MESQNHVKSLSLPNNYSSENSHHEKHRDSSHEKHRDSSHEKHRDSSHEKHRDSSHVKHHSSKSSGEKHISSKHKDGTLLKPSSHHSGDKIKHSMNSSSPKPIKHKDGSSIKPSNHLHSKHVEHSNNSTSSPSGIPKHKDGSVRPVSSKPKDPSLKPKDPSLKHKDPSLKPKDPNLKPKDPSLKHKEHSSQHSDPNKPRDPSLKHKDPNRKLKEGYVRMKDGTIRPKDPNAKLNSSSSLKPKDPNRHSSSSGSSRPDKPRDKPSSGESKHGQVIKKEKRPDGVKVEGKVRDGSSPSVKREGDGKKHSSSEGVKVKLKMENDGSSKIQEKEKPPPVKKIKKENGSVPVKPTSPVKPVKAEPESDGEDELPLNQRLERSHKSSSVKRPAPDSDDEEDDEPLTARIEKVKKKKTSESDEEFVPEPKKRKREQPDDDDEDFDEKPVKKKKKDGAKKKKDKKGDVKEEKTKGKKKKKEEEEEVWKWWEEEPLPEGVKWRFLEHKGPVFAPLYEPLPKEVKFYYDGKHMVLSPEAEEVAGFYARMLDHEYTTKEVFNKNFFRDWRKTMSREEQETITDLKKCNFSRMHKYFLEQAELRKSRTKEEKQALKKQNEEIMEQYGFCIIDGHKEKIGNFKIEPPGLFRGRGDHPKMGMLKKRIQPEQVIINCSKDSKIPEPPEGHKWRKVEHDNKVTWLCSWTENIQGSNKYVMLNPSSRLKGEKDWMKYETARKLKECAASIREQYRQDWKSKEMRIRQRAVALYFIDKLALRAGNEKEEGETADTVGCCSLRVEHIKLHEELNNQEFVVEFDFLGKDSIRYTNQVPVEKRVFKNLQLFIENKQGDDELFDRLNTGILNKHLQELMPGLTAKVFRTYNASITLQNQLKALTVVLSAEDSIPSKILAYNRANRAVAVLCNHQRAAPKTFDKQMANLQEKVKAKVTAVKEARKDLKSVRNQYKQTRNEKMKQLVERKKKAVERLEDQLAKLEMKATDKEENKEIALGTSKLNYLDPRISVAWCKKWEVPIEKVYNRTQRDKFRWAIDMATEDYEF</sequence>
<dbReference type="SUPFAM" id="SSF46596">
    <property type="entry name" value="Eukaryotic DNA topoisomerase I, dispensable insert domain"/>
    <property type="match status" value="1"/>
</dbReference>
<dbReference type="GO" id="GO:0006260">
    <property type="term" value="P:DNA replication"/>
    <property type="evidence" value="ECO:0007669"/>
    <property type="project" value="TreeGrafter"/>
</dbReference>
<evidence type="ECO:0000256" key="6">
    <source>
        <dbReference type="PROSITE-ProRule" id="PRU01382"/>
    </source>
</evidence>
<feature type="coiled-coil region" evidence="8">
    <location>
        <begin position="585"/>
        <end position="612"/>
    </location>
</feature>
<dbReference type="GO" id="GO:0005730">
    <property type="term" value="C:nucleolus"/>
    <property type="evidence" value="ECO:0007669"/>
    <property type="project" value="TreeGrafter"/>
</dbReference>
<feature type="compositionally biased region" description="Basic and acidic residues" evidence="9">
    <location>
        <begin position="148"/>
        <end position="229"/>
    </location>
</feature>
<feature type="active site" description="O-(3'-phospho-DNA)-tyrosine intermediate" evidence="6">
    <location>
        <position position="1001"/>
    </location>
</feature>
<feature type="compositionally biased region" description="Basic and acidic residues" evidence="9">
    <location>
        <begin position="20"/>
        <end position="55"/>
    </location>
</feature>
<dbReference type="SUPFAM" id="SSF56741">
    <property type="entry name" value="Eukaryotic DNA topoisomerase I, N-terminal DNA-binding fragment"/>
    <property type="match status" value="1"/>
</dbReference>
<dbReference type="InterPro" id="IPR014711">
    <property type="entry name" value="TopoI_cat_a-hlx-sub_euk"/>
</dbReference>
<dbReference type="FunFam" id="2.170.11.10:FF:000002">
    <property type="entry name" value="DNA topoisomerase I"/>
    <property type="match status" value="1"/>
</dbReference>
<dbReference type="PANTHER" id="PTHR10290">
    <property type="entry name" value="DNA TOPOISOMERASE I"/>
    <property type="match status" value="1"/>
</dbReference>
<dbReference type="PRINTS" id="PR00416">
    <property type="entry name" value="EUTPISMRASEI"/>
</dbReference>
<keyword evidence="8" id="KW-0175">Coiled coil</keyword>
<dbReference type="EMBL" id="JAIZAY010000005">
    <property type="protein sequence ID" value="KAJ8041629.1"/>
    <property type="molecule type" value="Genomic_DNA"/>
</dbReference>
<dbReference type="InterPro" id="IPR013499">
    <property type="entry name" value="TopoI_euk"/>
</dbReference>
<evidence type="ECO:0000256" key="8">
    <source>
        <dbReference type="SAM" id="Coils"/>
    </source>
</evidence>
<dbReference type="InterPro" id="IPR011010">
    <property type="entry name" value="DNA_brk_join_enz"/>
</dbReference>
<dbReference type="CDD" id="cd03488">
    <property type="entry name" value="Topoisomer_IB_N_htopoI_like"/>
    <property type="match status" value="1"/>
</dbReference>
<dbReference type="InterPro" id="IPR025834">
    <property type="entry name" value="TopoI_C_dom"/>
</dbReference>
<keyword evidence="12" id="KW-1185">Reference proteome</keyword>
<evidence type="ECO:0000256" key="7">
    <source>
        <dbReference type="RuleBase" id="RU365101"/>
    </source>
</evidence>
<protein>
    <recommendedName>
        <fullName evidence="7">DNA topoisomerase I</fullName>
        <ecNumber evidence="7">5.6.2.1</ecNumber>
    </recommendedName>
    <alternativeName>
        <fullName evidence="7">DNA topoisomerase 1</fullName>
    </alternativeName>
</protein>
<feature type="compositionally biased region" description="Basic and acidic residues" evidence="9">
    <location>
        <begin position="455"/>
        <end position="464"/>
    </location>
</feature>
<dbReference type="GO" id="GO:0003677">
    <property type="term" value="F:DNA binding"/>
    <property type="evidence" value="ECO:0007669"/>
    <property type="project" value="UniProtKB-UniRule"/>
</dbReference>
<evidence type="ECO:0000256" key="4">
    <source>
        <dbReference type="ARBA" id="ARBA00023125"/>
    </source>
</evidence>
<name>A0A9Q1CBP2_HOLLE</name>
<dbReference type="InterPro" id="IPR013034">
    <property type="entry name" value="DNA_topo_DNA_db_N_dom1"/>
</dbReference>
<dbReference type="FunFam" id="1.10.132.10:FF:000001">
    <property type="entry name" value="DNA topoisomerase I"/>
    <property type="match status" value="1"/>
</dbReference>
<evidence type="ECO:0000256" key="9">
    <source>
        <dbReference type="SAM" id="MobiDB-lite"/>
    </source>
</evidence>
<dbReference type="FunFam" id="1.10.10.41:FF:000001">
    <property type="entry name" value="DNA topoisomerase I"/>
    <property type="match status" value="1"/>
</dbReference>
<evidence type="ECO:0000256" key="2">
    <source>
        <dbReference type="ARBA" id="ARBA00006645"/>
    </source>
</evidence>
<dbReference type="InterPro" id="IPR014727">
    <property type="entry name" value="TopoI_cat_a/b-sub_euk"/>
</dbReference>
<feature type="region of interest" description="Disordered" evidence="9">
    <location>
        <begin position="1"/>
        <end position="468"/>
    </location>
</feature>
<dbReference type="InterPro" id="IPR008336">
    <property type="entry name" value="TopoI_DNA-bd_euk"/>
</dbReference>
<dbReference type="InterPro" id="IPR051062">
    <property type="entry name" value="Topoisomerase_IB"/>
</dbReference>
<dbReference type="Gene3D" id="3.90.15.10">
    <property type="entry name" value="Topoisomerase I, Chain A, domain 3"/>
    <property type="match status" value="1"/>
</dbReference>
<evidence type="ECO:0000313" key="12">
    <source>
        <dbReference type="Proteomes" id="UP001152320"/>
    </source>
</evidence>
<feature type="compositionally biased region" description="Acidic residues" evidence="9">
    <location>
        <begin position="388"/>
        <end position="397"/>
    </location>
</feature>
<accession>A0A9Q1CBP2</accession>